<dbReference type="EMBL" id="JAKKPZ010000065">
    <property type="protein sequence ID" value="KAI1704645.1"/>
    <property type="molecule type" value="Genomic_DNA"/>
</dbReference>
<sequence>MAHKGVEVFCNHGRRSAPDHRTPGCINSGIKVKQQTKTVESPGTKHLTNDEIVILHVASEIISTAREHYELIDDECTDYIIAHRAIPGFENKIPPPKHCTWFEAYKWLAILHVDIINEMPDYYKIVVMADYVEQHRRMYEYITLENGKQKAPDTVSLSMISMLDPYTYMLYPKKSVIDREEDVKKEPATQMHHDMNDPNDTLFGDLFD</sequence>
<reference evidence="1" key="1">
    <citation type="submission" date="2022-01" db="EMBL/GenBank/DDBJ databases">
        <title>Genome Sequence Resource for Two Populations of Ditylenchus destructor, the Migratory Endoparasitic Phytonematode.</title>
        <authorList>
            <person name="Zhang H."/>
            <person name="Lin R."/>
            <person name="Xie B."/>
        </authorList>
    </citation>
    <scope>NUCLEOTIDE SEQUENCE</scope>
    <source>
        <strain evidence="1">BazhouSP</strain>
    </source>
</reference>
<comment type="caution">
    <text evidence="1">The sequence shown here is derived from an EMBL/GenBank/DDBJ whole genome shotgun (WGS) entry which is preliminary data.</text>
</comment>
<keyword evidence="2" id="KW-1185">Reference proteome</keyword>
<accession>A0AAD4MTC6</accession>
<dbReference type="AlphaFoldDB" id="A0AAD4MTC6"/>
<protein>
    <submittedName>
        <fullName evidence="1">Uncharacterized protein</fullName>
    </submittedName>
</protein>
<organism evidence="1 2">
    <name type="scientific">Ditylenchus destructor</name>
    <dbReference type="NCBI Taxonomy" id="166010"/>
    <lineage>
        <taxon>Eukaryota</taxon>
        <taxon>Metazoa</taxon>
        <taxon>Ecdysozoa</taxon>
        <taxon>Nematoda</taxon>
        <taxon>Chromadorea</taxon>
        <taxon>Rhabditida</taxon>
        <taxon>Tylenchina</taxon>
        <taxon>Tylenchomorpha</taxon>
        <taxon>Sphaerularioidea</taxon>
        <taxon>Anguinidae</taxon>
        <taxon>Anguininae</taxon>
        <taxon>Ditylenchus</taxon>
    </lineage>
</organism>
<evidence type="ECO:0000313" key="1">
    <source>
        <dbReference type="EMBL" id="KAI1704645.1"/>
    </source>
</evidence>
<evidence type="ECO:0000313" key="2">
    <source>
        <dbReference type="Proteomes" id="UP001201812"/>
    </source>
</evidence>
<proteinExistence type="predicted"/>
<name>A0AAD4MTC6_9BILA</name>
<gene>
    <name evidence="1" type="ORF">DdX_14144</name>
</gene>
<dbReference type="Proteomes" id="UP001201812">
    <property type="component" value="Unassembled WGS sequence"/>
</dbReference>